<keyword evidence="2" id="KW-0456">Lyase</keyword>
<accession>A0A1I0JFP0</accession>
<dbReference type="PANTHER" id="PTHR22789:SF0">
    <property type="entry name" value="3-OXO-TETRONATE 4-PHOSPHATE DECARBOXYLASE-RELATED"/>
    <property type="match status" value="1"/>
</dbReference>
<evidence type="ECO:0000256" key="2">
    <source>
        <dbReference type="ARBA" id="ARBA00023239"/>
    </source>
</evidence>
<dbReference type="Pfam" id="PF00596">
    <property type="entry name" value="Aldolase_II"/>
    <property type="match status" value="1"/>
</dbReference>
<proteinExistence type="predicted"/>
<organism evidence="4 5">
    <name type="scientific">Enterocloster lavalensis</name>
    <dbReference type="NCBI Taxonomy" id="460384"/>
    <lineage>
        <taxon>Bacteria</taxon>
        <taxon>Bacillati</taxon>
        <taxon>Bacillota</taxon>
        <taxon>Clostridia</taxon>
        <taxon>Lachnospirales</taxon>
        <taxon>Lachnospiraceae</taxon>
        <taxon>Enterocloster</taxon>
    </lineage>
</organism>
<sequence>MYLEFLEVKNAYIKASRRAFACGLAAASGGNISARIPGSGYMLIKPSGITLGDADEDNLLITDLEGTVIEGVRKPTKETILHGGIYRKMPEVGGIVHAHPLYSLMCANCFDLLPLVTKQMKQITDSPVPICKLKSLTVEQEGMEEIYRSLEQINRPCGFLLEEHGVVAFAKNVIEAEYIAELIEENARVYWNMKLMERGGAN</sequence>
<dbReference type="SUPFAM" id="SSF53639">
    <property type="entry name" value="AraD/HMP-PK domain-like"/>
    <property type="match status" value="1"/>
</dbReference>
<dbReference type="RefSeq" id="WP_092368931.1">
    <property type="nucleotide sequence ID" value="NZ_CABJCG010000002.1"/>
</dbReference>
<dbReference type="AlphaFoldDB" id="A0A1I0JFP0"/>
<protein>
    <submittedName>
        <fullName evidence="4">L-ribulose-5-phosphate 4-epimerase</fullName>
    </submittedName>
</protein>
<dbReference type="GO" id="GO:0005829">
    <property type="term" value="C:cytosol"/>
    <property type="evidence" value="ECO:0007669"/>
    <property type="project" value="TreeGrafter"/>
</dbReference>
<dbReference type="Gene3D" id="3.40.225.10">
    <property type="entry name" value="Class II aldolase/adducin N-terminal domain"/>
    <property type="match status" value="1"/>
</dbReference>
<dbReference type="STRING" id="460384.SAMN05216313_12962"/>
<evidence type="ECO:0000313" key="5">
    <source>
        <dbReference type="Proteomes" id="UP000198508"/>
    </source>
</evidence>
<dbReference type="GO" id="GO:0016832">
    <property type="term" value="F:aldehyde-lyase activity"/>
    <property type="evidence" value="ECO:0007669"/>
    <property type="project" value="TreeGrafter"/>
</dbReference>
<dbReference type="InterPro" id="IPR001303">
    <property type="entry name" value="Aldolase_II/adducin_N"/>
</dbReference>
<dbReference type="SMART" id="SM01007">
    <property type="entry name" value="Aldolase_II"/>
    <property type="match status" value="1"/>
</dbReference>
<dbReference type="PANTHER" id="PTHR22789">
    <property type="entry name" value="FUCULOSE PHOSPHATE ALDOLASE"/>
    <property type="match status" value="1"/>
</dbReference>
<keyword evidence="5" id="KW-1185">Reference proteome</keyword>
<dbReference type="GO" id="GO:0019323">
    <property type="term" value="P:pentose catabolic process"/>
    <property type="evidence" value="ECO:0007669"/>
    <property type="project" value="TreeGrafter"/>
</dbReference>
<keyword evidence="1" id="KW-0479">Metal-binding</keyword>
<feature type="domain" description="Class II aldolase/adducin N-terminal" evidence="3">
    <location>
        <begin position="10"/>
        <end position="191"/>
    </location>
</feature>
<evidence type="ECO:0000256" key="1">
    <source>
        <dbReference type="ARBA" id="ARBA00022723"/>
    </source>
</evidence>
<dbReference type="Proteomes" id="UP000198508">
    <property type="component" value="Unassembled WGS sequence"/>
</dbReference>
<evidence type="ECO:0000313" key="4">
    <source>
        <dbReference type="EMBL" id="SEU09000.1"/>
    </source>
</evidence>
<dbReference type="EMBL" id="FOIM01000029">
    <property type="protein sequence ID" value="SEU09000.1"/>
    <property type="molecule type" value="Genomic_DNA"/>
</dbReference>
<name>A0A1I0JFP0_9FIRM</name>
<dbReference type="InterPro" id="IPR036409">
    <property type="entry name" value="Aldolase_II/adducin_N_sf"/>
</dbReference>
<gene>
    <name evidence="4" type="ORF">SAMN05216313_12962</name>
</gene>
<reference evidence="5" key="1">
    <citation type="submission" date="2016-10" db="EMBL/GenBank/DDBJ databases">
        <authorList>
            <person name="Varghese N."/>
            <person name="Submissions S."/>
        </authorList>
    </citation>
    <scope>NUCLEOTIDE SEQUENCE [LARGE SCALE GENOMIC DNA]</scope>
    <source>
        <strain evidence="5">NLAE-zl-G277</strain>
    </source>
</reference>
<dbReference type="GO" id="GO:0046872">
    <property type="term" value="F:metal ion binding"/>
    <property type="evidence" value="ECO:0007669"/>
    <property type="project" value="UniProtKB-KW"/>
</dbReference>
<dbReference type="InterPro" id="IPR050197">
    <property type="entry name" value="Aldolase_class_II_sugar_metab"/>
</dbReference>
<evidence type="ECO:0000259" key="3">
    <source>
        <dbReference type="SMART" id="SM01007"/>
    </source>
</evidence>